<evidence type="ECO:0000313" key="3">
    <source>
        <dbReference type="Proteomes" id="UP000001568"/>
    </source>
</evidence>
<dbReference type="RefSeq" id="XP_001416288.1">
    <property type="nucleotide sequence ID" value="XM_001416251.1"/>
</dbReference>
<keyword evidence="3" id="KW-1185">Reference proteome</keyword>
<name>A4RTM8_OSTLU</name>
<dbReference type="KEGG" id="olu:OSTLU_29819"/>
<evidence type="ECO:0000313" key="2">
    <source>
        <dbReference type="EMBL" id="ABO94581.1"/>
    </source>
</evidence>
<organism evidence="2 3">
    <name type="scientific">Ostreococcus lucimarinus (strain CCE9901)</name>
    <dbReference type="NCBI Taxonomy" id="436017"/>
    <lineage>
        <taxon>Eukaryota</taxon>
        <taxon>Viridiplantae</taxon>
        <taxon>Chlorophyta</taxon>
        <taxon>Mamiellophyceae</taxon>
        <taxon>Mamiellales</taxon>
        <taxon>Bathycoccaceae</taxon>
        <taxon>Ostreococcus</taxon>
    </lineage>
</organism>
<protein>
    <submittedName>
        <fullName evidence="2">Uncharacterized protein</fullName>
    </submittedName>
</protein>
<dbReference type="EMBL" id="CP000582">
    <property type="protein sequence ID" value="ABO94581.1"/>
    <property type="molecule type" value="Genomic_DNA"/>
</dbReference>
<feature type="transmembrane region" description="Helical" evidence="1">
    <location>
        <begin position="31"/>
        <end position="56"/>
    </location>
</feature>
<accession>A4RTM8</accession>
<gene>
    <name evidence="2" type="ORF">OSTLU_29819</name>
</gene>
<reference evidence="2 3" key="1">
    <citation type="journal article" date="2007" name="Proc. Natl. Acad. Sci. U.S.A.">
        <title>The tiny eukaryote Ostreococcus provides genomic insights into the paradox of plankton speciation.</title>
        <authorList>
            <person name="Palenik B."/>
            <person name="Grimwood J."/>
            <person name="Aerts A."/>
            <person name="Rouze P."/>
            <person name="Salamov A."/>
            <person name="Putnam N."/>
            <person name="Dupont C."/>
            <person name="Jorgensen R."/>
            <person name="Derelle E."/>
            <person name="Rombauts S."/>
            <person name="Zhou K."/>
            <person name="Otillar R."/>
            <person name="Merchant S.S."/>
            <person name="Podell S."/>
            <person name="Gaasterland T."/>
            <person name="Napoli C."/>
            <person name="Gendler K."/>
            <person name="Manuell A."/>
            <person name="Tai V."/>
            <person name="Vallon O."/>
            <person name="Piganeau G."/>
            <person name="Jancek S."/>
            <person name="Heijde M."/>
            <person name="Jabbari K."/>
            <person name="Bowler C."/>
            <person name="Lohr M."/>
            <person name="Robbens S."/>
            <person name="Werner G."/>
            <person name="Dubchak I."/>
            <person name="Pazour G.J."/>
            <person name="Ren Q."/>
            <person name="Paulsen I."/>
            <person name="Delwiche C."/>
            <person name="Schmutz J."/>
            <person name="Rokhsar D."/>
            <person name="Van de Peer Y."/>
            <person name="Moreau H."/>
            <person name="Grigoriev I.V."/>
        </authorList>
    </citation>
    <scope>NUCLEOTIDE SEQUENCE [LARGE SCALE GENOMIC DNA]</scope>
    <source>
        <strain evidence="2 3">CCE9901</strain>
    </source>
</reference>
<evidence type="ECO:0000256" key="1">
    <source>
        <dbReference type="SAM" id="Phobius"/>
    </source>
</evidence>
<sequence>MKKSYGTLAAAIGGDGRDESTPLLQNRRREAAWALTVSLVLAAVVGASMLTLAYVLTTNAKSVEDHVKAQLGGWTSFGKSAAATTTATAAAAAGRAGAT</sequence>
<dbReference type="Gramene" id="ABO94581">
    <property type="protein sequence ID" value="ABO94581"/>
    <property type="gene ID" value="OSTLU_29819"/>
</dbReference>
<keyword evidence="1" id="KW-1133">Transmembrane helix</keyword>
<dbReference type="AlphaFoldDB" id="A4RTM8"/>
<keyword evidence="1" id="KW-0812">Transmembrane</keyword>
<keyword evidence="1" id="KW-0472">Membrane</keyword>
<proteinExistence type="predicted"/>
<dbReference type="GeneID" id="5000204"/>
<dbReference type="Proteomes" id="UP000001568">
    <property type="component" value="Chromosome 2"/>
</dbReference>
<dbReference type="HOGENOM" id="CLU_2324536_0_0_1"/>